<dbReference type="InterPro" id="IPR029063">
    <property type="entry name" value="SAM-dependent_MTases_sf"/>
</dbReference>
<feature type="domain" description="Type II methyltransferase M.TaqI-like" evidence="6">
    <location>
        <begin position="13"/>
        <end position="154"/>
    </location>
</feature>
<name>A0A246GF03_9FLAO</name>
<dbReference type="PROSITE" id="PS00092">
    <property type="entry name" value="N6_MTASE"/>
    <property type="match status" value="1"/>
</dbReference>
<evidence type="ECO:0000256" key="5">
    <source>
        <dbReference type="ARBA" id="ARBA00047942"/>
    </source>
</evidence>
<dbReference type="Pfam" id="PF07669">
    <property type="entry name" value="Eco57I"/>
    <property type="match status" value="1"/>
</dbReference>
<gene>
    <name evidence="7" type="ORF">BWK59_14555</name>
</gene>
<reference evidence="7 8" key="1">
    <citation type="journal article" date="2017" name="Infect. Genet. Evol.">
        <title>Comparative genome analysis of fish pathogen Flavobacterium columnare reveals extensive sequence diversity within the species.</title>
        <authorList>
            <person name="Kayansamruaj P."/>
            <person name="Dong H.T."/>
            <person name="Hirono I."/>
            <person name="Kondo H."/>
            <person name="Senapin S."/>
            <person name="Rodkhum C."/>
        </authorList>
    </citation>
    <scope>NUCLEOTIDE SEQUENCE [LARGE SCALE GENOMIC DNA]</scope>
    <source>
        <strain evidence="7 8">1215</strain>
    </source>
</reference>
<dbReference type="Proteomes" id="UP000197768">
    <property type="component" value="Unassembled WGS sequence"/>
</dbReference>
<dbReference type="GO" id="GO:0009007">
    <property type="term" value="F:site-specific DNA-methyltransferase (adenine-specific) activity"/>
    <property type="evidence" value="ECO:0007669"/>
    <property type="project" value="UniProtKB-EC"/>
</dbReference>
<comment type="caution">
    <text evidence="7">The sequence shown here is derived from an EMBL/GenBank/DDBJ whole genome shotgun (WGS) entry which is preliminary data.</text>
</comment>
<dbReference type="InterPro" id="IPR011639">
    <property type="entry name" value="MethylTrfase_TaqI-like_dom"/>
</dbReference>
<evidence type="ECO:0000259" key="6">
    <source>
        <dbReference type="Pfam" id="PF07669"/>
    </source>
</evidence>
<comment type="catalytic activity">
    <reaction evidence="5">
        <text>a 2'-deoxyadenosine in DNA + S-adenosyl-L-methionine = an N(6)-methyl-2'-deoxyadenosine in DNA + S-adenosyl-L-homocysteine + H(+)</text>
        <dbReference type="Rhea" id="RHEA:15197"/>
        <dbReference type="Rhea" id="RHEA-COMP:12418"/>
        <dbReference type="Rhea" id="RHEA-COMP:12419"/>
        <dbReference type="ChEBI" id="CHEBI:15378"/>
        <dbReference type="ChEBI" id="CHEBI:57856"/>
        <dbReference type="ChEBI" id="CHEBI:59789"/>
        <dbReference type="ChEBI" id="CHEBI:90615"/>
        <dbReference type="ChEBI" id="CHEBI:90616"/>
        <dbReference type="EC" id="2.1.1.72"/>
    </reaction>
</comment>
<keyword evidence="2" id="KW-0489">Methyltransferase</keyword>
<proteinExistence type="predicted"/>
<evidence type="ECO:0000256" key="4">
    <source>
        <dbReference type="ARBA" id="ARBA00022691"/>
    </source>
</evidence>
<dbReference type="InterPro" id="IPR050953">
    <property type="entry name" value="N4_N6_ade-DNA_methylase"/>
</dbReference>
<evidence type="ECO:0000256" key="2">
    <source>
        <dbReference type="ARBA" id="ARBA00022603"/>
    </source>
</evidence>
<accession>A0A246GF03</accession>
<keyword evidence="3" id="KW-0808">Transferase</keyword>
<dbReference type="PANTHER" id="PTHR33841:SF1">
    <property type="entry name" value="DNA METHYLTRANSFERASE A"/>
    <property type="match status" value="1"/>
</dbReference>
<evidence type="ECO:0000256" key="3">
    <source>
        <dbReference type="ARBA" id="ARBA00022679"/>
    </source>
</evidence>
<dbReference type="AlphaFoldDB" id="A0A246GF03"/>
<evidence type="ECO:0000313" key="8">
    <source>
        <dbReference type="Proteomes" id="UP000197768"/>
    </source>
</evidence>
<evidence type="ECO:0000313" key="7">
    <source>
        <dbReference type="EMBL" id="OWP82683.1"/>
    </source>
</evidence>
<dbReference type="GO" id="GO:0003676">
    <property type="term" value="F:nucleic acid binding"/>
    <property type="evidence" value="ECO:0007669"/>
    <property type="project" value="InterPro"/>
</dbReference>
<evidence type="ECO:0000256" key="1">
    <source>
        <dbReference type="ARBA" id="ARBA00011900"/>
    </source>
</evidence>
<dbReference type="EC" id="2.1.1.72" evidence="1"/>
<organism evidence="7 8">
    <name type="scientific">Flavobacterium davisii</name>
    <dbReference type="NCBI Taxonomy" id="2906077"/>
    <lineage>
        <taxon>Bacteria</taxon>
        <taxon>Pseudomonadati</taxon>
        <taxon>Bacteroidota</taxon>
        <taxon>Flavobacteriia</taxon>
        <taxon>Flavobacteriales</taxon>
        <taxon>Flavobacteriaceae</taxon>
        <taxon>Flavobacterium</taxon>
    </lineage>
</organism>
<dbReference type="RefSeq" id="WP_174647582.1">
    <property type="nucleotide sequence ID" value="NZ_MTCZ01000295.1"/>
</dbReference>
<dbReference type="SUPFAM" id="SSF53335">
    <property type="entry name" value="S-adenosyl-L-methionine-dependent methyltransferases"/>
    <property type="match status" value="1"/>
</dbReference>
<dbReference type="Gene3D" id="3.40.50.150">
    <property type="entry name" value="Vaccinia Virus protein VP39"/>
    <property type="match status" value="1"/>
</dbReference>
<sequence length="452" mass="51535">TKLTKAEQKAKKDLADKIDKIETQLEEIKSNKIYENAFEWRFEFPEVLNDEGDFVGFDVVIGNPPYGLFNKKQNQKISLETDELSISYLKEKYSEACGGVINAAKIFYALGFTISSSRGFQSMIIPYGILTDTTSVNLRKYIFENNSLLKVDAFPERDNSSRRVFEDVKMSTSILLTTKIKNINNFDIGISYERCIQKNRSNFIVDDIKKLNSELMQVPLTDSKSFNLLSKIYNLNGQVKLGTISACLTGEIDMTFGKKALTNDNSKPILIKGVQLDRFILKTSNEQISQGEIEYVDFEVLKNIISEKKLKDSYNKRIALQGLTGVNEKRRIKSVLVNENSFLANSCNYLLKPKDHSLELIVALLNSKLYNFLFKTRSTSSNVNGYEIDNLPFILNNKFENDLKYIVDQILSLKKDNPEADTAALEREIDTLVYQLYDLTEQEIAIVEEASK</sequence>
<keyword evidence="4" id="KW-0949">S-adenosyl-L-methionine</keyword>
<dbReference type="GO" id="GO:0006304">
    <property type="term" value="P:DNA modification"/>
    <property type="evidence" value="ECO:0007669"/>
    <property type="project" value="InterPro"/>
</dbReference>
<protein>
    <recommendedName>
        <fullName evidence="1">site-specific DNA-methyltransferase (adenine-specific)</fullName>
        <ecNumber evidence="1">2.1.1.72</ecNumber>
    </recommendedName>
</protein>
<dbReference type="PANTHER" id="PTHR33841">
    <property type="entry name" value="DNA METHYLTRANSFERASE YEEA-RELATED"/>
    <property type="match status" value="1"/>
</dbReference>
<dbReference type="GO" id="GO:0032259">
    <property type="term" value="P:methylation"/>
    <property type="evidence" value="ECO:0007669"/>
    <property type="project" value="UniProtKB-KW"/>
</dbReference>
<dbReference type="EMBL" id="MTCZ01000295">
    <property type="protein sequence ID" value="OWP82683.1"/>
    <property type="molecule type" value="Genomic_DNA"/>
</dbReference>
<dbReference type="InterPro" id="IPR002052">
    <property type="entry name" value="DNA_methylase_N6_adenine_CS"/>
</dbReference>
<feature type="non-terminal residue" evidence="7">
    <location>
        <position position="1"/>
    </location>
</feature>